<comment type="caution">
    <text evidence="2">The sequence shown here is derived from an EMBL/GenBank/DDBJ whole genome shotgun (WGS) entry which is preliminary data.</text>
</comment>
<organism evidence="2 3">
    <name type="scientific">Colwellia asteriadis</name>
    <dbReference type="NCBI Taxonomy" id="517723"/>
    <lineage>
        <taxon>Bacteria</taxon>
        <taxon>Pseudomonadati</taxon>
        <taxon>Pseudomonadota</taxon>
        <taxon>Gammaproteobacteria</taxon>
        <taxon>Alteromonadales</taxon>
        <taxon>Colwelliaceae</taxon>
        <taxon>Colwellia</taxon>
    </lineage>
</organism>
<name>A0ABP3WMR4_9GAMM</name>
<gene>
    <name evidence="2" type="ORF">GCM10009111_30330</name>
</gene>
<protein>
    <submittedName>
        <fullName evidence="2">Phosphoribosylglycinamide formyltransferase</fullName>
    </submittedName>
</protein>
<keyword evidence="1" id="KW-0732">Signal</keyword>
<dbReference type="EMBL" id="BAAAFA010000011">
    <property type="protein sequence ID" value="GAA0822284.1"/>
    <property type="molecule type" value="Genomic_DNA"/>
</dbReference>
<evidence type="ECO:0000256" key="1">
    <source>
        <dbReference type="SAM" id="SignalP"/>
    </source>
</evidence>
<reference evidence="3" key="1">
    <citation type="journal article" date="2019" name="Int. J. Syst. Evol. Microbiol.">
        <title>The Global Catalogue of Microorganisms (GCM) 10K type strain sequencing project: providing services to taxonomists for standard genome sequencing and annotation.</title>
        <authorList>
            <consortium name="The Broad Institute Genomics Platform"/>
            <consortium name="The Broad Institute Genome Sequencing Center for Infectious Disease"/>
            <person name="Wu L."/>
            <person name="Ma J."/>
        </authorList>
    </citation>
    <scope>NUCLEOTIDE SEQUENCE [LARGE SCALE GENOMIC DNA]</scope>
    <source>
        <strain evidence="3">JCM 15608</strain>
    </source>
</reference>
<keyword evidence="3" id="KW-1185">Reference proteome</keyword>
<accession>A0ABP3WMR4</accession>
<feature type="chain" id="PRO_5046142722" evidence="1">
    <location>
        <begin position="29"/>
        <end position="152"/>
    </location>
</feature>
<proteinExistence type="predicted"/>
<dbReference type="Proteomes" id="UP001500021">
    <property type="component" value="Unassembled WGS sequence"/>
</dbReference>
<feature type="signal peptide" evidence="1">
    <location>
        <begin position="1"/>
        <end position="28"/>
    </location>
</feature>
<evidence type="ECO:0000313" key="3">
    <source>
        <dbReference type="Proteomes" id="UP001500021"/>
    </source>
</evidence>
<evidence type="ECO:0000313" key="2">
    <source>
        <dbReference type="EMBL" id="GAA0822284.1"/>
    </source>
</evidence>
<sequence length="152" mass="16417">MEIMIMNMKKIAVLALTSLTLLSSQAFARDDINAYSVADALNQGAAKSKLGTNISFYFGEQAYGEVEQDLGEYKTNKKTNAFNKSDEEACQWVFLSAMIALKERAVQAGGNAVVNIKSNYKHNLTSSNDTFQCGAGTFVAGVALTGQVVKLK</sequence>